<organism evidence="18 19">
    <name type="scientific">candidate division TA06 bacterium</name>
    <dbReference type="NCBI Taxonomy" id="2250710"/>
    <lineage>
        <taxon>Bacteria</taxon>
        <taxon>Bacteria division TA06</taxon>
    </lineage>
</organism>
<dbReference type="GO" id="GO:0004176">
    <property type="term" value="F:ATP-dependent peptidase activity"/>
    <property type="evidence" value="ECO:0007669"/>
    <property type="project" value="UniProtKB-UniRule"/>
</dbReference>
<comment type="function">
    <text evidence="10">ATP-dependent serine protease that mediates the selective degradation of mutant and abnormal proteins as well as certain short-lived regulatory proteins. Required for cellular homeostasis and for survival from DNA damage and developmental changes induced by stress. Degrades polypeptides processively to yield small peptide fragments that are 5 to 10 amino acids long. Binds to DNA in a double-stranded, site-specific manner.</text>
</comment>
<evidence type="ECO:0000313" key="19">
    <source>
        <dbReference type="Proteomes" id="UP000315525"/>
    </source>
</evidence>
<dbReference type="InterPro" id="IPR008268">
    <property type="entry name" value="Peptidase_S16_AS"/>
</dbReference>
<feature type="active site" evidence="10 12">
    <location>
        <position position="725"/>
    </location>
</feature>
<dbReference type="HAMAP" id="MF_01973">
    <property type="entry name" value="lon_bact"/>
    <property type="match status" value="1"/>
</dbReference>
<dbReference type="InterPro" id="IPR027543">
    <property type="entry name" value="Lon_bac"/>
</dbReference>
<evidence type="ECO:0000259" key="16">
    <source>
        <dbReference type="PROSITE" id="PS51786"/>
    </source>
</evidence>
<dbReference type="Gene3D" id="1.20.5.5270">
    <property type="match status" value="1"/>
</dbReference>
<evidence type="ECO:0000256" key="14">
    <source>
        <dbReference type="PROSITE-ProRule" id="PRU01122"/>
    </source>
</evidence>
<name>A0A523UP75_UNCT6</name>
<dbReference type="InterPro" id="IPR004815">
    <property type="entry name" value="Lon_bac/euk-typ"/>
</dbReference>
<comment type="caution">
    <text evidence="18">The sequence shown here is derived from an EMBL/GenBank/DDBJ whole genome shotgun (WGS) entry which is preliminary data.</text>
</comment>
<evidence type="ECO:0000256" key="2">
    <source>
        <dbReference type="ARBA" id="ARBA00022490"/>
    </source>
</evidence>
<dbReference type="EMBL" id="SOJN01000133">
    <property type="protein sequence ID" value="TET44235.1"/>
    <property type="molecule type" value="Genomic_DNA"/>
</dbReference>
<dbReference type="FunFam" id="3.40.50.300:FF:000021">
    <property type="entry name" value="Lon protease homolog"/>
    <property type="match status" value="1"/>
</dbReference>
<dbReference type="SUPFAM" id="SSF54211">
    <property type="entry name" value="Ribosomal protein S5 domain 2-like"/>
    <property type="match status" value="1"/>
</dbReference>
<dbReference type="Gene3D" id="1.10.8.60">
    <property type="match status" value="1"/>
</dbReference>
<dbReference type="PROSITE" id="PS51786">
    <property type="entry name" value="LON_PROTEOLYTIC"/>
    <property type="match status" value="1"/>
</dbReference>
<dbReference type="InterPro" id="IPR003593">
    <property type="entry name" value="AAA+_ATPase"/>
</dbReference>
<dbReference type="InterPro" id="IPR027065">
    <property type="entry name" value="Lon_Prtase"/>
</dbReference>
<dbReference type="InterPro" id="IPR003959">
    <property type="entry name" value="ATPase_AAA_core"/>
</dbReference>
<keyword evidence="8 10" id="KW-0346">Stress response</keyword>
<evidence type="ECO:0000256" key="5">
    <source>
        <dbReference type="ARBA" id="ARBA00022801"/>
    </source>
</evidence>
<evidence type="ECO:0000256" key="11">
    <source>
        <dbReference type="PIRNR" id="PIRNR001174"/>
    </source>
</evidence>
<dbReference type="GO" id="GO:0004252">
    <property type="term" value="F:serine-type endopeptidase activity"/>
    <property type="evidence" value="ECO:0007669"/>
    <property type="project" value="UniProtKB-UniRule"/>
</dbReference>
<evidence type="ECO:0000256" key="8">
    <source>
        <dbReference type="ARBA" id="ARBA00023016"/>
    </source>
</evidence>
<keyword evidence="7 10" id="KW-0067">ATP-binding</keyword>
<dbReference type="Pfam" id="PF02190">
    <property type="entry name" value="LON_substr_bdg"/>
    <property type="match status" value="1"/>
</dbReference>
<dbReference type="Gene3D" id="2.30.130.40">
    <property type="entry name" value="LON domain-like"/>
    <property type="match status" value="1"/>
</dbReference>
<dbReference type="InterPro" id="IPR008269">
    <property type="entry name" value="Lon_proteolytic"/>
</dbReference>
<dbReference type="Gene3D" id="3.40.50.300">
    <property type="entry name" value="P-loop containing nucleotide triphosphate hydrolases"/>
    <property type="match status" value="1"/>
</dbReference>
<dbReference type="GO" id="GO:0043565">
    <property type="term" value="F:sequence-specific DNA binding"/>
    <property type="evidence" value="ECO:0007669"/>
    <property type="project" value="UniProtKB-UniRule"/>
</dbReference>
<dbReference type="InterPro" id="IPR003111">
    <property type="entry name" value="Lon_prtase_N"/>
</dbReference>
<dbReference type="FunFam" id="1.20.5.5270:FF:000002">
    <property type="entry name" value="Lon protease homolog"/>
    <property type="match status" value="1"/>
</dbReference>
<evidence type="ECO:0000259" key="17">
    <source>
        <dbReference type="PROSITE" id="PS51787"/>
    </source>
</evidence>
<dbReference type="InterPro" id="IPR027417">
    <property type="entry name" value="P-loop_NTPase"/>
</dbReference>
<evidence type="ECO:0000256" key="4">
    <source>
        <dbReference type="ARBA" id="ARBA00022741"/>
    </source>
</evidence>
<dbReference type="GO" id="GO:0016887">
    <property type="term" value="F:ATP hydrolysis activity"/>
    <property type="evidence" value="ECO:0007669"/>
    <property type="project" value="UniProtKB-UniRule"/>
</dbReference>
<dbReference type="SUPFAM" id="SSF88697">
    <property type="entry name" value="PUA domain-like"/>
    <property type="match status" value="1"/>
</dbReference>
<dbReference type="AlphaFoldDB" id="A0A523UP75"/>
<gene>
    <name evidence="10 18" type="primary">lon</name>
    <name evidence="18" type="ORF">E3J62_11000</name>
</gene>
<dbReference type="Gene3D" id="1.20.58.1480">
    <property type="match status" value="1"/>
</dbReference>
<dbReference type="EC" id="3.4.21.53" evidence="10 11"/>
<dbReference type="Pfam" id="PF05362">
    <property type="entry name" value="Lon_C"/>
    <property type="match status" value="1"/>
</dbReference>
<evidence type="ECO:0000256" key="12">
    <source>
        <dbReference type="PIRSR" id="PIRSR001174-1"/>
    </source>
</evidence>
<dbReference type="InterPro" id="IPR015947">
    <property type="entry name" value="PUA-like_sf"/>
</dbReference>
<dbReference type="SMART" id="SM00464">
    <property type="entry name" value="LON"/>
    <property type="match status" value="1"/>
</dbReference>
<dbReference type="GO" id="GO:0005737">
    <property type="term" value="C:cytoplasm"/>
    <property type="evidence" value="ECO:0007669"/>
    <property type="project" value="UniProtKB-SubCell"/>
</dbReference>
<evidence type="ECO:0000313" key="18">
    <source>
        <dbReference type="EMBL" id="TET44235.1"/>
    </source>
</evidence>
<evidence type="ECO:0000256" key="7">
    <source>
        <dbReference type="ARBA" id="ARBA00022840"/>
    </source>
</evidence>
<sequence length="794" mass="88783">MKSDDEVIEVSNVLPLLPLRDVVVFPSIVIPLMVGRRGSVSAVDAAMSKDRIIFLVAQRRAETARPKEKDIYSVGTISRIAQILRLPDGTVRILAEGLARAKIQKIQKEEDHMRARVTIYPRRVTETKETKALLRSVKGQFEEYIRLNPKVPDEVLASTAYLKDSGKLTDTMCADTLLGTDAKQAMLESANTKIQLDLLGKHLSTEIEILRLERKLDVEVKDQLTKNQKEFYLHEKMKAIKKELGYEEEVDEELRELSKAIDQSGMSEDASEKAYRELGRLMRMTSTSPEAAVIRNYLDWLVSMPWKTRTRDNLDIKNARKILDQDHYGLEKVKQRLIEYLAVLKLVRRMKGQILCFVGAPGVGKTSLGKSIARALDRKFVRSSLGGVRDEAEIRGHRRTYIGALPGRIIQRMKDAGTKNPVFLLDEVDKLGADFRGDPASALLEVLDPEVNSTFSDHYLEVEFDLSEVLFICTANVLHTVPPALVDRMEVIRLPGYLEHEKLEIAKGFLVPKQIAAHGLGDKHVKFTEEALLKIIRCYTKEAGVRNLEREIASICRKIATRIAGEEKPPRRIGVKLVEDFLGVPRYLEDEIALADEVGVATGLAWTEMGGDTIAVEIGVLRGKGELILTGQLGDVMKESARAAFSYVRSRSEEFGLDRNFYRRYDLHVHIPEGAIPKDGPSAGVAIATAMVSALTATPVRRDVAMTGEITLRGKVLPVGGLSEKIVAAQRAGVKTVIVPKKNSKDIKELPERAKHGVEIRLVSSQDEVLRIALKKNVWKEKRMDTQHPTYASS</sequence>
<feature type="domain" description="Lon proteolytic" evidence="16">
    <location>
        <begin position="595"/>
        <end position="776"/>
    </location>
</feature>
<comment type="induction">
    <text evidence="10">By heat shock.</text>
</comment>
<dbReference type="PRINTS" id="PR00830">
    <property type="entry name" value="ENDOLAPTASE"/>
</dbReference>
<reference evidence="18 19" key="1">
    <citation type="submission" date="2019-03" db="EMBL/GenBank/DDBJ databases">
        <title>Metabolic potential of uncultured bacteria and archaea associated with petroleum seepage in deep-sea sediments.</title>
        <authorList>
            <person name="Dong X."/>
            <person name="Hubert C."/>
        </authorList>
    </citation>
    <scope>NUCLEOTIDE SEQUENCE [LARGE SCALE GENOMIC DNA]</scope>
    <source>
        <strain evidence="18">E44_bin18</strain>
    </source>
</reference>
<keyword evidence="3 10" id="KW-0645">Protease</keyword>
<dbReference type="NCBIfam" id="NF008053">
    <property type="entry name" value="PRK10787.1"/>
    <property type="match status" value="1"/>
</dbReference>
<accession>A0A523UP75</accession>
<dbReference type="Pfam" id="PF00004">
    <property type="entry name" value="AAA"/>
    <property type="match status" value="1"/>
</dbReference>
<proteinExistence type="evidence at transcript level"/>
<dbReference type="CDD" id="cd19500">
    <property type="entry name" value="RecA-like_Lon"/>
    <property type="match status" value="1"/>
</dbReference>
<dbReference type="NCBIfam" id="TIGR00763">
    <property type="entry name" value="lon"/>
    <property type="match status" value="1"/>
</dbReference>
<feature type="domain" description="Lon N-terminal" evidence="17">
    <location>
        <begin position="14"/>
        <end position="207"/>
    </location>
</feature>
<dbReference type="PIRSF" id="PIRSF001174">
    <property type="entry name" value="Lon_proteas"/>
    <property type="match status" value="1"/>
</dbReference>
<protein>
    <recommendedName>
        <fullName evidence="10 11">Lon protease</fullName>
        <ecNumber evidence="10 11">3.4.21.53</ecNumber>
    </recommendedName>
    <alternativeName>
        <fullName evidence="10">ATP-dependent protease La</fullName>
    </alternativeName>
</protein>
<comment type="subcellular location">
    <subcellularLocation>
        <location evidence="1 10 11">Cytoplasm</location>
    </subcellularLocation>
</comment>
<dbReference type="GO" id="GO:0005524">
    <property type="term" value="F:ATP binding"/>
    <property type="evidence" value="ECO:0007669"/>
    <property type="project" value="UniProtKB-UniRule"/>
</dbReference>
<comment type="subunit">
    <text evidence="10 11">Homohexamer. Organized in a ring with a central cavity.</text>
</comment>
<dbReference type="PROSITE" id="PS51787">
    <property type="entry name" value="LON_N"/>
    <property type="match status" value="1"/>
</dbReference>
<dbReference type="PROSITE" id="PS01046">
    <property type="entry name" value="LON_SER"/>
    <property type="match status" value="1"/>
</dbReference>
<evidence type="ECO:0000256" key="13">
    <source>
        <dbReference type="PIRSR" id="PIRSR001174-2"/>
    </source>
</evidence>
<dbReference type="GO" id="GO:0006515">
    <property type="term" value="P:protein quality control for misfolded or incompletely synthesized proteins"/>
    <property type="evidence" value="ECO:0007669"/>
    <property type="project" value="UniProtKB-UniRule"/>
</dbReference>
<dbReference type="Proteomes" id="UP000315525">
    <property type="component" value="Unassembled WGS sequence"/>
</dbReference>
<keyword evidence="2 10" id="KW-0963">Cytoplasm</keyword>
<dbReference type="SMART" id="SM00382">
    <property type="entry name" value="AAA"/>
    <property type="match status" value="1"/>
</dbReference>
<evidence type="ECO:0000256" key="10">
    <source>
        <dbReference type="HAMAP-Rule" id="MF_01973"/>
    </source>
</evidence>
<comment type="catalytic activity">
    <reaction evidence="9 10 11 14">
        <text>Hydrolysis of proteins in presence of ATP.</text>
        <dbReference type="EC" id="3.4.21.53"/>
    </reaction>
</comment>
<evidence type="ECO:0000256" key="15">
    <source>
        <dbReference type="RuleBase" id="RU000591"/>
    </source>
</evidence>
<comment type="similarity">
    <text evidence="10 11 14 15">Belongs to the peptidase S16 family.</text>
</comment>
<keyword evidence="6 10" id="KW-0720">Serine protease</keyword>
<feature type="binding site" evidence="10 13">
    <location>
        <begin position="359"/>
        <end position="366"/>
    </location>
    <ligand>
        <name>ATP</name>
        <dbReference type="ChEBI" id="CHEBI:30616"/>
    </ligand>
</feature>
<keyword evidence="4 10" id="KW-0547">Nucleotide-binding</keyword>
<dbReference type="InterPro" id="IPR014721">
    <property type="entry name" value="Ribsml_uS5_D2-typ_fold_subgr"/>
</dbReference>
<keyword evidence="5 10" id="KW-0378">Hydrolase</keyword>
<evidence type="ECO:0000256" key="3">
    <source>
        <dbReference type="ARBA" id="ARBA00022670"/>
    </source>
</evidence>
<dbReference type="SUPFAM" id="SSF52540">
    <property type="entry name" value="P-loop containing nucleoside triphosphate hydrolases"/>
    <property type="match status" value="1"/>
</dbReference>
<dbReference type="GO" id="GO:0034605">
    <property type="term" value="P:cellular response to heat"/>
    <property type="evidence" value="ECO:0007669"/>
    <property type="project" value="UniProtKB-UniRule"/>
</dbReference>
<dbReference type="Pfam" id="PF22667">
    <property type="entry name" value="Lon_lid"/>
    <property type="match status" value="1"/>
</dbReference>
<evidence type="ECO:0000256" key="9">
    <source>
        <dbReference type="ARBA" id="ARBA00050665"/>
    </source>
</evidence>
<dbReference type="InterPro" id="IPR046336">
    <property type="entry name" value="Lon_prtase_N_sf"/>
</dbReference>
<evidence type="ECO:0000256" key="6">
    <source>
        <dbReference type="ARBA" id="ARBA00022825"/>
    </source>
</evidence>
<dbReference type="Gene3D" id="3.30.230.10">
    <property type="match status" value="1"/>
</dbReference>
<feature type="active site" evidence="10 12">
    <location>
        <position position="682"/>
    </location>
</feature>
<evidence type="ECO:0000256" key="1">
    <source>
        <dbReference type="ARBA" id="ARBA00004496"/>
    </source>
</evidence>
<dbReference type="InterPro" id="IPR054594">
    <property type="entry name" value="Lon_lid"/>
</dbReference>
<dbReference type="InterPro" id="IPR020568">
    <property type="entry name" value="Ribosomal_Su5_D2-typ_SF"/>
</dbReference>
<dbReference type="PANTHER" id="PTHR10046">
    <property type="entry name" value="ATP DEPENDENT LON PROTEASE FAMILY MEMBER"/>
    <property type="match status" value="1"/>
</dbReference>